<reference evidence="2" key="1">
    <citation type="submission" date="2016-08" db="EMBL/GenBank/DDBJ databases">
        <title>Complete genome of Cloacibacillus porcorum.</title>
        <authorList>
            <person name="Looft T."/>
            <person name="Bayles D.O."/>
            <person name="Alt D.P."/>
        </authorList>
    </citation>
    <scope>NUCLEOTIDE SEQUENCE [LARGE SCALE GENOMIC DNA]</scope>
    <source>
        <strain evidence="2">CL-84</strain>
    </source>
</reference>
<proteinExistence type="predicted"/>
<dbReference type="PANTHER" id="PTHR35561:SF1">
    <property type="entry name" value="RNA 2',3'-CYCLIC PHOSPHODIESTERASE"/>
    <property type="match status" value="1"/>
</dbReference>
<protein>
    <submittedName>
        <fullName evidence="2">2'-5' RNA ligase</fullName>
    </submittedName>
</protein>
<keyword evidence="3" id="KW-1185">Reference proteome</keyword>
<organism evidence="2 3">
    <name type="scientific">Cloacibacillus porcorum</name>
    <dbReference type="NCBI Taxonomy" id="1197717"/>
    <lineage>
        <taxon>Bacteria</taxon>
        <taxon>Thermotogati</taxon>
        <taxon>Synergistota</taxon>
        <taxon>Synergistia</taxon>
        <taxon>Synergistales</taxon>
        <taxon>Synergistaceae</taxon>
        <taxon>Cloacibacillus</taxon>
    </lineage>
</organism>
<evidence type="ECO:0000313" key="2">
    <source>
        <dbReference type="EMBL" id="ANZ44448.1"/>
    </source>
</evidence>
<dbReference type="InterPro" id="IPR009097">
    <property type="entry name" value="Cyclic_Pdiesterase"/>
</dbReference>
<dbReference type="KEGG" id="cpor:BED41_04700"/>
<sequence length="131" mass="14625">MVEAIAKLLEKENLGGAIELSVAGVGGFPRLGAPRVIWTGIGGEIGKLQKLQQKTEECAFRCGVAKERRKFSPHITLGRRNEQSPLPEESVRIIEKDKIELPAWSVKEIIMMKSELTHRGPIYTPLKYFAL</sequence>
<dbReference type="SUPFAM" id="SSF55144">
    <property type="entry name" value="LigT-like"/>
    <property type="match status" value="1"/>
</dbReference>
<keyword evidence="2" id="KW-0436">Ligase</keyword>
<keyword evidence="1" id="KW-0378">Hydrolase</keyword>
<accession>A0A1B2I396</accession>
<dbReference type="GO" id="GO:0004113">
    <property type="term" value="F:2',3'-cyclic-nucleotide 3'-phosphodiesterase activity"/>
    <property type="evidence" value="ECO:0007669"/>
    <property type="project" value="InterPro"/>
</dbReference>
<dbReference type="AlphaFoldDB" id="A0A1B2I396"/>
<dbReference type="GO" id="GO:0016874">
    <property type="term" value="F:ligase activity"/>
    <property type="evidence" value="ECO:0007669"/>
    <property type="project" value="UniProtKB-KW"/>
</dbReference>
<dbReference type="Proteomes" id="UP000093044">
    <property type="component" value="Chromosome"/>
</dbReference>
<dbReference type="GO" id="GO:0008664">
    <property type="term" value="F:RNA 2',3'-cyclic 3'-phosphodiesterase activity"/>
    <property type="evidence" value="ECO:0007669"/>
    <property type="project" value="InterPro"/>
</dbReference>
<dbReference type="InterPro" id="IPR004175">
    <property type="entry name" value="RNA_CPDase"/>
</dbReference>
<dbReference type="STRING" id="1197717.BED41_04700"/>
<evidence type="ECO:0000256" key="1">
    <source>
        <dbReference type="ARBA" id="ARBA00022801"/>
    </source>
</evidence>
<dbReference type="NCBIfam" id="TIGR02258">
    <property type="entry name" value="2_5_ligase"/>
    <property type="match status" value="1"/>
</dbReference>
<gene>
    <name evidence="2" type="ORF">BED41_04700</name>
</gene>
<name>A0A1B2I396_9BACT</name>
<dbReference type="Pfam" id="PF13563">
    <property type="entry name" value="2_5_RNA_ligase2"/>
    <property type="match status" value="1"/>
</dbReference>
<evidence type="ECO:0000313" key="3">
    <source>
        <dbReference type="Proteomes" id="UP000093044"/>
    </source>
</evidence>
<dbReference type="EMBL" id="CP016757">
    <property type="protein sequence ID" value="ANZ44448.1"/>
    <property type="molecule type" value="Genomic_DNA"/>
</dbReference>
<dbReference type="Gene3D" id="3.90.1140.10">
    <property type="entry name" value="Cyclic phosphodiesterase"/>
    <property type="match status" value="1"/>
</dbReference>
<dbReference type="PANTHER" id="PTHR35561">
    <property type="entry name" value="RNA 2',3'-CYCLIC PHOSPHODIESTERASE"/>
    <property type="match status" value="1"/>
</dbReference>